<protein>
    <submittedName>
        <fullName evidence="5">Transcriptional regulator, AraC family</fullName>
    </submittedName>
</protein>
<keyword evidence="2" id="KW-0238">DNA-binding</keyword>
<dbReference type="Pfam" id="PF12833">
    <property type="entry name" value="HTH_18"/>
    <property type="match status" value="1"/>
</dbReference>
<organism evidence="5 6">
    <name type="scientific">Burkholderia cepacia GG4</name>
    <dbReference type="NCBI Taxonomy" id="1009846"/>
    <lineage>
        <taxon>Bacteria</taxon>
        <taxon>Pseudomonadati</taxon>
        <taxon>Pseudomonadota</taxon>
        <taxon>Betaproteobacteria</taxon>
        <taxon>Burkholderiales</taxon>
        <taxon>Burkholderiaceae</taxon>
        <taxon>Burkholderia</taxon>
        <taxon>Burkholderia cepacia complex</taxon>
    </lineage>
</organism>
<reference evidence="5 6" key="1">
    <citation type="journal article" date="2012" name="J. Bacteriol.">
        <title>Complete Genome Sequence of Burkholderia sp. Strain GG4, a Betaproteobacterium That Reduces 3-Oxo-N-Acylhomoserine Lactones and Produces Different N-Acylhomoserine Lactones.</title>
        <authorList>
            <person name="Hong K.W."/>
            <person name="Koh C.L."/>
            <person name="Sam C.K."/>
            <person name="Yin W.F."/>
            <person name="Chan K.G."/>
        </authorList>
    </citation>
    <scope>NUCLEOTIDE SEQUENCE [LARGE SCALE GENOMIC DNA]</scope>
    <source>
        <strain evidence="5 6">GG4</strain>
    </source>
</reference>
<dbReference type="PANTHER" id="PTHR46796:SF12">
    <property type="entry name" value="HTH-TYPE DNA-BINDING TRANSCRIPTIONAL ACTIVATOR EUTR"/>
    <property type="match status" value="1"/>
</dbReference>
<evidence type="ECO:0000313" key="5">
    <source>
        <dbReference type="EMBL" id="AFQ51653.1"/>
    </source>
</evidence>
<feature type="domain" description="HTH araC/xylS-type" evidence="4">
    <location>
        <begin position="275"/>
        <end position="376"/>
    </location>
</feature>
<dbReference type="InterPro" id="IPR018060">
    <property type="entry name" value="HTH_AraC"/>
</dbReference>
<dbReference type="InterPro" id="IPR050204">
    <property type="entry name" value="AraC_XylS_family_regulators"/>
</dbReference>
<dbReference type="AlphaFoldDB" id="A0A9W3K6V2"/>
<evidence type="ECO:0000259" key="4">
    <source>
        <dbReference type="PROSITE" id="PS01124"/>
    </source>
</evidence>
<dbReference type="PROSITE" id="PS00041">
    <property type="entry name" value="HTH_ARAC_FAMILY_1"/>
    <property type="match status" value="1"/>
</dbReference>
<dbReference type="SMART" id="SM00342">
    <property type="entry name" value="HTH_ARAC"/>
    <property type="match status" value="1"/>
</dbReference>
<dbReference type="InterPro" id="IPR018062">
    <property type="entry name" value="HTH_AraC-typ_CS"/>
</dbReference>
<dbReference type="EMBL" id="CP003775">
    <property type="protein sequence ID" value="AFQ51653.1"/>
    <property type="molecule type" value="Genomic_DNA"/>
</dbReference>
<evidence type="ECO:0000256" key="1">
    <source>
        <dbReference type="ARBA" id="ARBA00023015"/>
    </source>
</evidence>
<proteinExistence type="predicted"/>
<dbReference type="PANTHER" id="PTHR46796">
    <property type="entry name" value="HTH-TYPE TRANSCRIPTIONAL ACTIVATOR RHAS-RELATED"/>
    <property type="match status" value="1"/>
</dbReference>
<dbReference type="GO" id="GO:0043565">
    <property type="term" value="F:sequence-specific DNA binding"/>
    <property type="evidence" value="ECO:0007669"/>
    <property type="project" value="InterPro"/>
</dbReference>
<dbReference type="GO" id="GO:0003700">
    <property type="term" value="F:DNA-binding transcription factor activity"/>
    <property type="evidence" value="ECO:0007669"/>
    <property type="project" value="InterPro"/>
</dbReference>
<sequence>MPKVLRLPAFHYRISASEGFHREKACRGFLTAWCSGYNESIRPPPPDPMTPSADPSDFSGTPLFARTVAFCAFTDVEEQARIFDGWDLNYTQISGGLFHGSSSIVSLGGIRLLVEDLDKVILQQGAVPADRIAVAVPLELEGLARMCGGKSGRDSLHVFSSQPVFEFYSPDRHVLVNVEIEPDKLSTEAMRTLAASLRARTFAPLIPMETHVADRLRVLLRNTMAAAAKCAPIEDVTTQDRIELLERTVLYAISEAMTVPAPDADALATRPTKYWSLVNAVQERLQDASTCPLSIAELCVQLGISRRTAQYAFNDTLNLNPIAYLRAVRLNHVRRALRLGESVTSAATQWGFWHLSSFAQDYRTMFGELPSATARRYAHRGN</sequence>
<name>A0A9W3K6V2_BURCE</name>
<evidence type="ECO:0000256" key="3">
    <source>
        <dbReference type="ARBA" id="ARBA00023163"/>
    </source>
</evidence>
<keyword evidence="1" id="KW-0805">Transcription regulation</keyword>
<dbReference type="Proteomes" id="UP000032866">
    <property type="component" value="Chromosome 2"/>
</dbReference>
<accession>A0A9W3K6V2</accession>
<gene>
    <name evidence="5" type="ORF">GEM_5268</name>
</gene>
<evidence type="ECO:0000313" key="6">
    <source>
        <dbReference type="Proteomes" id="UP000032866"/>
    </source>
</evidence>
<keyword evidence="3" id="KW-0804">Transcription</keyword>
<dbReference type="PROSITE" id="PS01124">
    <property type="entry name" value="HTH_ARAC_FAMILY_2"/>
    <property type="match status" value="1"/>
</dbReference>
<dbReference type="KEGG" id="bct:GEM_5268"/>
<evidence type="ECO:0000256" key="2">
    <source>
        <dbReference type="ARBA" id="ARBA00023125"/>
    </source>
</evidence>
<dbReference type="Gene3D" id="1.10.10.60">
    <property type="entry name" value="Homeodomain-like"/>
    <property type="match status" value="1"/>
</dbReference>